<dbReference type="Gene3D" id="3.10.180.10">
    <property type="entry name" value="2,3-Dihydroxybiphenyl 1,2-Dioxygenase, domain 1"/>
    <property type="match status" value="1"/>
</dbReference>
<dbReference type="Proteomes" id="UP000520814">
    <property type="component" value="Unassembled WGS sequence"/>
</dbReference>
<accession>A0A7W9STU9</accession>
<protein>
    <submittedName>
        <fullName evidence="2">Putative glyoxalase superfamily protein PhnB</fullName>
    </submittedName>
</protein>
<name>A0A7W9STU9_ARMRO</name>
<dbReference type="Pfam" id="PF00903">
    <property type="entry name" value="Glyoxalase"/>
    <property type="match status" value="1"/>
</dbReference>
<dbReference type="RefSeq" id="WP_184200867.1">
    <property type="nucleotide sequence ID" value="NZ_JACHGW010000004.1"/>
</dbReference>
<evidence type="ECO:0000313" key="2">
    <source>
        <dbReference type="EMBL" id="MBB6052223.1"/>
    </source>
</evidence>
<dbReference type="SUPFAM" id="SSF54593">
    <property type="entry name" value="Glyoxalase/Bleomycin resistance protein/Dihydroxybiphenyl dioxygenase"/>
    <property type="match status" value="1"/>
</dbReference>
<sequence length="120" mass="13486">MNLTPVEIKAFIPAQDFALSKAFYEAVGFTVGYSDDDLAYMVCGNTSFLLQNGYVKELAENLAMHLLVESVDDWHAHLSEQKLAERFGTQLGALVDQPWAMRDFVFRDPSGVHWTIAQNT</sequence>
<evidence type="ECO:0000259" key="1">
    <source>
        <dbReference type="Pfam" id="PF00903"/>
    </source>
</evidence>
<dbReference type="EMBL" id="JACHGW010000004">
    <property type="protein sequence ID" value="MBB6052223.1"/>
    <property type="molecule type" value="Genomic_DNA"/>
</dbReference>
<keyword evidence="3" id="KW-1185">Reference proteome</keyword>
<evidence type="ECO:0000313" key="3">
    <source>
        <dbReference type="Proteomes" id="UP000520814"/>
    </source>
</evidence>
<reference evidence="2 3" key="1">
    <citation type="submission" date="2020-08" db="EMBL/GenBank/DDBJ databases">
        <title>Genomic Encyclopedia of Type Strains, Phase IV (KMG-IV): sequencing the most valuable type-strain genomes for metagenomic binning, comparative biology and taxonomic classification.</title>
        <authorList>
            <person name="Goeker M."/>
        </authorList>
    </citation>
    <scope>NUCLEOTIDE SEQUENCE [LARGE SCALE GENOMIC DNA]</scope>
    <source>
        <strain evidence="2 3">DSM 23562</strain>
    </source>
</reference>
<gene>
    <name evidence="2" type="ORF">HNQ39_004044</name>
</gene>
<dbReference type="InterPro" id="IPR004360">
    <property type="entry name" value="Glyas_Fos-R_dOase_dom"/>
</dbReference>
<dbReference type="AlphaFoldDB" id="A0A7W9STU9"/>
<organism evidence="2 3">
    <name type="scientific">Armatimonas rosea</name>
    <dbReference type="NCBI Taxonomy" id="685828"/>
    <lineage>
        <taxon>Bacteria</taxon>
        <taxon>Bacillati</taxon>
        <taxon>Armatimonadota</taxon>
        <taxon>Armatimonadia</taxon>
        <taxon>Armatimonadales</taxon>
        <taxon>Armatimonadaceae</taxon>
        <taxon>Armatimonas</taxon>
    </lineage>
</organism>
<proteinExistence type="predicted"/>
<feature type="domain" description="Glyoxalase/fosfomycin resistance/dioxygenase" evidence="1">
    <location>
        <begin position="12"/>
        <end position="115"/>
    </location>
</feature>
<dbReference type="InterPro" id="IPR029068">
    <property type="entry name" value="Glyas_Bleomycin-R_OHBP_Dase"/>
</dbReference>
<comment type="caution">
    <text evidence="2">The sequence shown here is derived from an EMBL/GenBank/DDBJ whole genome shotgun (WGS) entry which is preliminary data.</text>
</comment>